<dbReference type="Proteomes" id="UP001140949">
    <property type="component" value="Unassembled WGS sequence"/>
</dbReference>
<protein>
    <submittedName>
        <fullName evidence="1">Uncharacterized protein</fullName>
    </submittedName>
</protein>
<sequence>MFTIPLVCETTLLTLAEIEYQMEKYLGYVNDDGDKVDDDDAYVGKYTCYWLRLLLHQPIASALLHQKKLILFCSYFIIL</sequence>
<organism evidence="1 2">
    <name type="scientific">Iris pallida</name>
    <name type="common">Sweet iris</name>
    <dbReference type="NCBI Taxonomy" id="29817"/>
    <lineage>
        <taxon>Eukaryota</taxon>
        <taxon>Viridiplantae</taxon>
        <taxon>Streptophyta</taxon>
        <taxon>Embryophyta</taxon>
        <taxon>Tracheophyta</taxon>
        <taxon>Spermatophyta</taxon>
        <taxon>Magnoliopsida</taxon>
        <taxon>Liliopsida</taxon>
        <taxon>Asparagales</taxon>
        <taxon>Iridaceae</taxon>
        <taxon>Iridoideae</taxon>
        <taxon>Irideae</taxon>
        <taxon>Iris</taxon>
    </lineage>
</organism>
<reference evidence="1" key="1">
    <citation type="journal article" date="2023" name="GigaByte">
        <title>Genome assembly of the bearded iris, Iris pallida Lam.</title>
        <authorList>
            <person name="Bruccoleri R.E."/>
            <person name="Oakeley E.J."/>
            <person name="Faust A.M.E."/>
            <person name="Altorfer M."/>
            <person name="Dessus-Babus S."/>
            <person name="Burckhardt D."/>
            <person name="Oertli M."/>
            <person name="Naumann U."/>
            <person name="Petersen F."/>
            <person name="Wong J."/>
        </authorList>
    </citation>
    <scope>NUCLEOTIDE SEQUENCE</scope>
    <source>
        <strain evidence="1">GSM-AAB239-AS_SAM_17_03QT</strain>
    </source>
</reference>
<comment type="caution">
    <text evidence="1">The sequence shown here is derived from an EMBL/GenBank/DDBJ whole genome shotgun (WGS) entry which is preliminary data.</text>
</comment>
<dbReference type="AlphaFoldDB" id="A0AAX6H057"/>
<evidence type="ECO:0000313" key="2">
    <source>
        <dbReference type="Proteomes" id="UP001140949"/>
    </source>
</evidence>
<keyword evidence="2" id="KW-1185">Reference proteome</keyword>
<evidence type="ECO:0000313" key="1">
    <source>
        <dbReference type="EMBL" id="KAJ6834346.1"/>
    </source>
</evidence>
<gene>
    <name evidence="1" type="ORF">M6B38_335475</name>
</gene>
<name>A0AAX6H057_IRIPA</name>
<proteinExistence type="predicted"/>
<accession>A0AAX6H057</accession>
<reference evidence="1" key="2">
    <citation type="submission" date="2023-04" db="EMBL/GenBank/DDBJ databases">
        <authorList>
            <person name="Bruccoleri R.E."/>
            <person name="Oakeley E.J."/>
            <person name="Faust A.-M."/>
            <person name="Dessus-Babus S."/>
            <person name="Altorfer M."/>
            <person name="Burckhardt D."/>
            <person name="Oertli M."/>
            <person name="Naumann U."/>
            <person name="Petersen F."/>
            <person name="Wong J."/>
        </authorList>
    </citation>
    <scope>NUCLEOTIDE SEQUENCE</scope>
    <source>
        <strain evidence="1">GSM-AAB239-AS_SAM_17_03QT</strain>
        <tissue evidence="1">Leaf</tissue>
    </source>
</reference>
<dbReference type="EMBL" id="JANAVB010014467">
    <property type="protein sequence ID" value="KAJ6834346.1"/>
    <property type="molecule type" value="Genomic_DNA"/>
</dbReference>